<comment type="caution">
    <text evidence="3">The sequence shown here is derived from an EMBL/GenBank/DDBJ whole genome shotgun (WGS) entry which is preliminary data.</text>
</comment>
<dbReference type="Gene3D" id="6.10.30.10">
    <property type="match status" value="1"/>
</dbReference>
<feature type="domain" description="ChsH2 rubredoxin-like zinc ribbon" evidence="2">
    <location>
        <begin position="19"/>
        <end position="54"/>
    </location>
</feature>
<dbReference type="PANTHER" id="PTHR34075">
    <property type="entry name" value="BLR3430 PROTEIN"/>
    <property type="match status" value="1"/>
</dbReference>
<name>A0ABP5EZK4_9ACTN</name>
<reference evidence="4" key="1">
    <citation type="journal article" date="2019" name="Int. J. Syst. Evol. Microbiol.">
        <title>The Global Catalogue of Microorganisms (GCM) 10K type strain sequencing project: providing services to taxonomists for standard genome sequencing and annotation.</title>
        <authorList>
            <consortium name="The Broad Institute Genomics Platform"/>
            <consortium name="The Broad Institute Genome Sequencing Center for Infectious Disease"/>
            <person name="Wu L."/>
            <person name="Ma J."/>
        </authorList>
    </citation>
    <scope>NUCLEOTIDE SEQUENCE [LARGE SCALE GENOMIC DNA]</scope>
    <source>
        <strain evidence="4">JCM 15313</strain>
    </source>
</reference>
<protein>
    <recommendedName>
        <fullName evidence="5">DUF35 domain-containing protein</fullName>
    </recommendedName>
</protein>
<dbReference type="RefSeq" id="WP_344100918.1">
    <property type="nucleotide sequence ID" value="NZ_BAAAPC010000018.1"/>
</dbReference>
<keyword evidence="4" id="KW-1185">Reference proteome</keyword>
<dbReference type="InterPro" id="IPR052513">
    <property type="entry name" value="Thioester_dehydratase-like"/>
</dbReference>
<dbReference type="InterPro" id="IPR022002">
    <property type="entry name" value="ChsH2_Znr"/>
</dbReference>
<feature type="domain" description="ChsH2 C-terminal OB-fold" evidence="1">
    <location>
        <begin position="56"/>
        <end position="122"/>
    </location>
</feature>
<dbReference type="InterPro" id="IPR002878">
    <property type="entry name" value="ChsH2_C"/>
</dbReference>
<dbReference type="Pfam" id="PF01796">
    <property type="entry name" value="OB_ChsH2_C"/>
    <property type="match status" value="1"/>
</dbReference>
<dbReference type="Pfam" id="PF12172">
    <property type="entry name" value="zf-ChsH2"/>
    <property type="match status" value="1"/>
</dbReference>
<organism evidence="3 4">
    <name type="scientific">Nocardiopsis rhodophaea</name>
    <dbReference type="NCBI Taxonomy" id="280238"/>
    <lineage>
        <taxon>Bacteria</taxon>
        <taxon>Bacillati</taxon>
        <taxon>Actinomycetota</taxon>
        <taxon>Actinomycetes</taxon>
        <taxon>Streptosporangiales</taxon>
        <taxon>Nocardiopsidaceae</taxon>
        <taxon>Nocardiopsis</taxon>
    </lineage>
</organism>
<dbReference type="EMBL" id="BAAAPC010000018">
    <property type="protein sequence ID" value="GAA2008382.1"/>
    <property type="molecule type" value="Genomic_DNA"/>
</dbReference>
<dbReference type="Proteomes" id="UP001501585">
    <property type="component" value="Unassembled WGS sequence"/>
</dbReference>
<evidence type="ECO:0000313" key="3">
    <source>
        <dbReference type="EMBL" id="GAA2008382.1"/>
    </source>
</evidence>
<sequence>MSAAERPRPAADRDSAPWWRALRRREFALQCCDDCATLRFPPRGVCGHCRSRGWSWTAARGTGRVISWVVTHHAVHPAFADAVPFTVLHVALDDAPGLCCWGGLTGAGPGALRSGLPVRAVFADADDELTLVLWRPQEGTHT</sequence>
<gene>
    <name evidence="3" type="ORF">GCM10009799_40070</name>
</gene>
<evidence type="ECO:0000259" key="1">
    <source>
        <dbReference type="Pfam" id="PF01796"/>
    </source>
</evidence>
<dbReference type="PANTHER" id="PTHR34075:SF5">
    <property type="entry name" value="BLR3430 PROTEIN"/>
    <property type="match status" value="1"/>
</dbReference>
<accession>A0ABP5EZK4</accession>
<dbReference type="InterPro" id="IPR012340">
    <property type="entry name" value="NA-bd_OB-fold"/>
</dbReference>
<evidence type="ECO:0000259" key="2">
    <source>
        <dbReference type="Pfam" id="PF12172"/>
    </source>
</evidence>
<evidence type="ECO:0000313" key="4">
    <source>
        <dbReference type="Proteomes" id="UP001501585"/>
    </source>
</evidence>
<proteinExistence type="predicted"/>
<dbReference type="SUPFAM" id="SSF50249">
    <property type="entry name" value="Nucleic acid-binding proteins"/>
    <property type="match status" value="1"/>
</dbReference>
<evidence type="ECO:0008006" key="5">
    <source>
        <dbReference type="Google" id="ProtNLM"/>
    </source>
</evidence>